<feature type="compositionally biased region" description="Low complexity" evidence="6">
    <location>
        <begin position="128"/>
        <end position="161"/>
    </location>
</feature>
<dbReference type="SUPFAM" id="SSF57625">
    <property type="entry name" value="Invertebrate chitin-binding proteins"/>
    <property type="match status" value="1"/>
</dbReference>
<keyword evidence="2" id="KW-0732">Signal</keyword>
<evidence type="ECO:0000256" key="3">
    <source>
        <dbReference type="ARBA" id="ARBA00022737"/>
    </source>
</evidence>
<dbReference type="SMART" id="SM00494">
    <property type="entry name" value="ChtBD2"/>
    <property type="match status" value="1"/>
</dbReference>
<evidence type="ECO:0000256" key="1">
    <source>
        <dbReference type="ARBA" id="ARBA00022669"/>
    </source>
</evidence>
<evidence type="ECO:0000256" key="4">
    <source>
        <dbReference type="ARBA" id="ARBA00023157"/>
    </source>
</evidence>
<dbReference type="Gene3D" id="2.170.140.10">
    <property type="entry name" value="Chitin binding domain"/>
    <property type="match status" value="1"/>
</dbReference>
<dbReference type="PROSITE" id="PS50940">
    <property type="entry name" value="CHIT_BIND_II"/>
    <property type="match status" value="1"/>
</dbReference>
<dbReference type="Proteomes" id="UP001187531">
    <property type="component" value="Unassembled WGS sequence"/>
</dbReference>
<feature type="domain" description="Chitin-binding type-2" evidence="7">
    <location>
        <begin position="39"/>
        <end position="103"/>
    </location>
</feature>
<protein>
    <recommendedName>
        <fullName evidence="7">Chitin-binding type-2 domain-containing protein</fullName>
    </recommendedName>
</protein>
<sequence length="246" mass="27131">METWPKCLNEEQQTTKHLAVLLKPKQVFSGHLSLSYEIQPQITQREGLLLLLNLEEPNLGDCSKFIQCSNGFAIVHTCPGDLVFDNTLNVCNYRQNVEGECGNNPEEPTTTEKQVEITTEVPVVTTTEAETTEMPTTEAQTTEAETEAETTAMPTTEAQTEGPITEKPVGSECPEVDGPYAFHLPHESDCTMFYKCDRGTPVLQAAPVTKEDQGKSTVGRVRVTEFLNVKIYAQPVISMNIEGCST</sequence>
<dbReference type="InterPro" id="IPR036508">
    <property type="entry name" value="Chitin-bd_dom_sf"/>
</dbReference>
<dbReference type="InterPro" id="IPR051940">
    <property type="entry name" value="Chitin_bind-dev_reg"/>
</dbReference>
<keyword evidence="9" id="KW-1185">Reference proteome</keyword>
<dbReference type="Pfam" id="PF01607">
    <property type="entry name" value="CBM_14"/>
    <property type="match status" value="1"/>
</dbReference>
<dbReference type="GO" id="GO:0005576">
    <property type="term" value="C:extracellular region"/>
    <property type="evidence" value="ECO:0007669"/>
    <property type="project" value="InterPro"/>
</dbReference>
<accession>A0AA88HDN7</accession>
<organism evidence="8 9">
    <name type="scientific">Artemia franciscana</name>
    <name type="common">Brine shrimp</name>
    <name type="synonym">Artemia sanfranciscana</name>
    <dbReference type="NCBI Taxonomy" id="6661"/>
    <lineage>
        <taxon>Eukaryota</taxon>
        <taxon>Metazoa</taxon>
        <taxon>Ecdysozoa</taxon>
        <taxon>Arthropoda</taxon>
        <taxon>Crustacea</taxon>
        <taxon>Branchiopoda</taxon>
        <taxon>Anostraca</taxon>
        <taxon>Artemiidae</taxon>
        <taxon>Artemia</taxon>
    </lineage>
</organism>
<dbReference type="InterPro" id="IPR002557">
    <property type="entry name" value="Chitin-bd_dom"/>
</dbReference>
<evidence type="ECO:0000313" key="8">
    <source>
        <dbReference type="EMBL" id="KAK2707150.1"/>
    </source>
</evidence>
<name>A0AA88HDN7_ARTSF</name>
<keyword evidence="5" id="KW-0325">Glycoprotein</keyword>
<evidence type="ECO:0000259" key="7">
    <source>
        <dbReference type="PROSITE" id="PS50940"/>
    </source>
</evidence>
<keyword evidence="1" id="KW-0147">Chitin-binding</keyword>
<feature type="region of interest" description="Disordered" evidence="6">
    <location>
        <begin position="128"/>
        <end position="167"/>
    </location>
</feature>
<keyword evidence="3" id="KW-0677">Repeat</keyword>
<reference evidence="8" key="1">
    <citation type="submission" date="2023-07" db="EMBL/GenBank/DDBJ databases">
        <title>Chromosome-level genome assembly of Artemia franciscana.</title>
        <authorList>
            <person name="Jo E."/>
        </authorList>
    </citation>
    <scope>NUCLEOTIDE SEQUENCE</scope>
    <source>
        <tissue evidence="8">Whole body</tissue>
    </source>
</reference>
<gene>
    <name evidence="8" type="ORF">QYM36_014984</name>
</gene>
<evidence type="ECO:0000313" key="9">
    <source>
        <dbReference type="Proteomes" id="UP001187531"/>
    </source>
</evidence>
<dbReference type="EMBL" id="JAVRJZ010000019">
    <property type="protein sequence ID" value="KAK2707150.1"/>
    <property type="molecule type" value="Genomic_DNA"/>
</dbReference>
<feature type="non-terminal residue" evidence="8">
    <location>
        <position position="1"/>
    </location>
</feature>
<comment type="caution">
    <text evidence="8">The sequence shown here is derived from an EMBL/GenBank/DDBJ whole genome shotgun (WGS) entry which is preliminary data.</text>
</comment>
<dbReference type="PANTHER" id="PTHR23301">
    <property type="entry name" value="CHITIN BINDING PERITROPHIN-A"/>
    <property type="match status" value="1"/>
</dbReference>
<proteinExistence type="predicted"/>
<evidence type="ECO:0000256" key="2">
    <source>
        <dbReference type="ARBA" id="ARBA00022729"/>
    </source>
</evidence>
<dbReference type="PANTHER" id="PTHR23301:SF0">
    <property type="entry name" value="CHITIN-BINDING TYPE-2 DOMAIN-CONTAINING PROTEIN-RELATED"/>
    <property type="match status" value="1"/>
</dbReference>
<dbReference type="GO" id="GO:0008061">
    <property type="term" value="F:chitin binding"/>
    <property type="evidence" value="ECO:0007669"/>
    <property type="project" value="UniProtKB-KW"/>
</dbReference>
<dbReference type="AlphaFoldDB" id="A0AA88HDN7"/>
<keyword evidence="4" id="KW-1015">Disulfide bond</keyword>
<evidence type="ECO:0000256" key="6">
    <source>
        <dbReference type="SAM" id="MobiDB-lite"/>
    </source>
</evidence>
<evidence type="ECO:0000256" key="5">
    <source>
        <dbReference type="ARBA" id="ARBA00023180"/>
    </source>
</evidence>